<feature type="transmembrane region" description="Helical" evidence="7">
    <location>
        <begin position="65"/>
        <end position="85"/>
    </location>
</feature>
<comment type="subcellular location">
    <subcellularLocation>
        <location evidence="1">Cell membrane</location>
        <topology evidence="1">Multi-pass membrane protein</topology>
    </subcellularLocation>
</comment>
<evidence type="ECO:0000256" key="1">
    <source>
        <dbReference type="ARBA" id="ARBA00004651"/>
    </source>
</evidence>
<dbReference type="PATRIC" id="fig|662479.7.peg.1933"/>
<evidence type="ECO:0000259" key="9">
    <source>
        <dbReference type="Pfam" id="PF06847"/>
    </source>
</evidence>
<feature type="transmembrane region" description="Helical" evidence="7">
    <location>
        <begin position="97"/>
        <end position="120"/>
    </location>
</feature>
<organism evidence="10 11">
    <name type="scientific">Haloferax mucosum ATCC BAA-1512</name>
    <dbReference type="NCBI Taxonomy" id="662479"/>
    <lineage>
        <taxon>Archaea</taxon>
        <taxon>Methanobacteriati</taxon>
        <taxon>Methanobacteriota</taxon>
        <taxon>Stenosarchaea group</taxon>
        <taxon>Halobacteria</taxon>
        <taxon>Halobacteriales</taxon>
        <taxon>Haloferacaceae</taxon>
        <taxon>Haloferax</taxon>
    </lineage>
</organism>
<reference evidence="10 11" key="1">
    <citation type="journal article" date="2014" name="PLoS Genet.">
        <title>Phylogenetically driven sequencing of extremely halophilic archaea reveals strategies for static and dynamic osmo-response.</title>
        <authorList>
            <person name="Becker E.A."/>
            <person name="Seitzer P.M."/>
            <person name="Tritt A."/>
            <person name="Larsen D."/>
            <person name="Krusor M."/>
            <person name="Yao A.I."/>
            <person name="Wu D."/>
            <person name="Madern D."/>
            <person name="Eisen J.A."/>
            <person name="Darling A.E."/>
            <person name="Facciotti M.T."/>
        </authorList>
    </citation>
    <scope>NUCLEOTIDE SEQUENCE [LARGE SCALE GENOMIC DNA]</scope>
    <source>
        <strain evidence="10 11">ATCC BAA-1512</strain>
    </source>
</reference>
<feature type="transmembrane region" description="Helical" evidence="7">
    <location>
        <begin position="326"/>
        <end position="350"/>
    </location>
</feature>
<evidence type="ECO:0000313" key="10">
    <source>
        <dbReference type="EMBL" id="ELZ95307.1"/>
    </source>
</evidence>
<evidence type="ECO:0000256" key="2">
    <source>
        <dbReference type="ARBA" id="ARBA00022475"/>
    </source>
</evidence>
<feature type="compositionally biased region" description="Acidic residues" evidence="6">
    <location>
        <begin position="272"/>
        <end position="287"/>
    </location>
</feature>
<dbReference type="Pfam" id="PF06847">
    <property type="entry name" value="Arc_PepC_II"/>
    <property type="match status" value="1"/>
</dbReference>
<comment type="caution">
    <text evidence="10">The sequence shown here is derived from an EMBL/GenBank/DDBJ whole genome shotgun (WGS) entry which is preliminary data.</text>
</comment>
<dbReference type="Pfam" id="PF01478">
    <property type="entry name" value="Peptidase_A24"/>
    <property type="match status" value="1"/>
</dbReference>
<dbReference type="GO" id="GO:0005886">
    <property type="term" value="C:plasma membrane"/>
    <property type="evidence" value="ECO:0007669"/>
    <property type="project" value="UniProtKB-SubCell"/>
</dbReference>
<dbReference type="PANTHER" id="PTHR36506:SF1">
    <property type="entry name" value="PREFLAGELLIN PEPTIDASE"/>
    <property type="match status" value="1"/>
</dbReference>
<dbReference type="STRING" id="662479.C440_09522"/>
<dbReference type="InterPro" id="IPR052218">
    <property type="entry name" value="Preflagellin_Peptidase"/>
</dbReference>
<feature type="compositionally biased region" description="Basic and acidic residues" evidence="6">
    <location>
        <begin position="258"/>
        <end position="271"/>
    </location>
</feature>
<keyword evidence="4 7" id="KW-1133">Transmembrane helix</keyword>
<dbReference type="AlphaFoldDB" id="M0IGV7"/>
<evidence type="ECO:0000256" key="4">
    <source>
        <dbReference type="ARBA" id="ARBA00022989"/>
    </source>
</evidence>
<feature type="region of interest" description="Disordered" evidence="6">
    <location>
        <begin position="217"/>
        <end position="287"/>
    </location>
</feature>
<evidence type="ECO:0000256" key="7">
    <source>
        <dbReference type="SAM" id="Phobius"/>
    </source>
</evidence>
<dbReference type="InterPro" id="IPR009655">
    <property type="entry name" value="Preflagellin_peptidase_C"/>
</dbReference>
<evidence type="ECO:0000256" key="6">
    <source>
        <dbReference type="SAM" id="MobiDB-lite"/>
    </source>
</evidence>
<dbReference type="Gene3D" id="6.10.250.3240">
    <property type="match status" value="1"/>
</dbReference>
<evidence type="ECO:0000313" key="11">
    <source>
        <dbReference type="Proteomes" id="UP000011550"/>
    </source>
</evidence>
<dbReference type="PANTHER" id="PTHR36506">
    <property type="entry name" value="PREFLAGELLIN PEPTIDASE"/>
    <property type="match status" value="1"/>
</dbReference>
<evidence type="ECO:0000256" key="5">
    <source>
        <dbReference type="ARBA" id="ARBA00023136"/>
    </source>
</evidence>
<evidence type="ECO:0000259" key="8">
    <source>
        <dbReference type="Pfam" id="PF01478"/>
    </source>
</evidence>
<feature type="transmembrane region" description="Helical" evidence="7">
    <location>
        <begin position="36"/>
        <end position="53"/>
    </location>
</feature>
<keyword evidence="5 7" id="KW-0472">Membrane</keyword>
<protein>
    <submittedName>
        <fullName evidence="10">Prepilin signal peptidase</fullName>
    </submittedName>
</protein>
<accession>M0IGV7</accession>
<sequence>MFGIGTLPDLLRLVVIPVLAWTAWRDIRTRRVPNLVWYPLAALGLGLLAWELLGHFPAETVFDRLYLIRVGVSVFFVVPLSYLFWRLGGFGGADAKALIVFAILLPTFPSYELVGVGFPLAEPTRLGVFSMTILTNTVIVGLAYPLLLAARNLADGEFEFPLSFVGRRVSVSSLSTAHGRLFESPDGITRSGLDLDALRMYLRWRGLTLSDVRANPASLRDPESIGETFDPTDGAVHRATTDGGTPEGENTAAESADGTDHHPEASELTHDADDDSGVAPDSDDPWGAEAFLDEIEGSAYGTTPDKLRGGLELVSTRNSVWISPGIPFIVPMFVGLVVAFVYGDILFGALRALGIV</sequence>
<dbReference type="OrthoDB" id="19094at2157"/>
<dbReference type="EMBL" id="AOLN01000011">
    <property type="protein sequence ID" value="ELZ95307.1"/>
    <property type="molecule type" value="Genomic_DNA"/>
</dbReference>
<dbReference type="GO" id="GO:0004190">
    <property type="term" value="F:aspartic-type endopeptidase activity"/>
    <property type="evidence" value="ECO:0007669"/>
    <property type="project" value="InterPro"/>
</dbReference>
<keyword evidence="11" id="KW-1185">Reference proteome</keyword>
<dbReference type="InterPro" id="IPR000045">
    <property type="entry name" value="Prepilin_IV_endopep_pep"/>
</dbReference>
<feature type="transmembrane region" description="Helical" evidence="7">
    <location>
        <begin position="126"/>
        <end position="147"/>
    </location>
</feature>
<dbReference type="RefSeq" id="WP_008320167.1">
    <property type="nucleotide sequence ID" value="NZ_AOLN01000011.1"/>
</dbReference>
<gene>
    <name evidence="10" type="ORF">C440_09522</name>
</gene>
<keyword evidence="2" id="KW-1003">Cell membrane</keyword>
<dbReference type="Gene3D" id="1.20.120.1220">
    <property type="match status" value="2"/>
</dbReference>
<dbReference type="Proteomes" id="UP000011550">
    <property type="component" value="Unassembled WGS sequence"/>
</dbReference>
<feature type="domain" description="Prepilin type IV endopeptidase peptidase" evidence="8">
    <location>
        <begin position="14"/>
        <end position="145"/>
    </location>
</feature>
<name>M0IGV7_9EURY</name>
<feature type="domain" description="Preflagellin peptidase C-terminal" evidence="9">
    <location>
        <begin position="318"/>
        <end position="345"/>
    </location>
</feature>
<proteinExistence type="predicted"/>
<evidence type="ECO:0000256" key="3">
    <source>
        <dbReference type="ARBA" id="ARBA00022692"/>
    </source>
</evidence>
<keyword evidence="3 7" id="KW-0812">Transmembrane</keyword>